<dbReference type="EMBL" id="BK059102">
    <property type="protein sequence ID" value="DAE30105.1"/>
    <property type="molecule type" value="Genomic_DNA"/>
</dbReference>
<organism evidence="1">
    <name type="scientific">virus sp. ctQmo6</name>
    <dbReference type="NCBI Taxonomy" id="2827990"/>
    <lineage>
        <taxon>Viruses</taxon>
    </lineage>
</organism>
<evidence type="ECO:0000313" key="1">
    <source>
        <dbReference type="EMBL" id="DAE30105.1"/>
    </source>
</evidence>
<accession>A0A8S5RGA1</accession>
<proteinExistence type="predicted"/>
<name>A0A8S5RGA1_9VIRU</name>
<protein>
    <submittedName>
        <fullName evidence="1">Rho termination factor, N-terminal domain</fullName>
    </submittedName>
</protein>
<sequence length="118" mass="13716">MYRVIHFFTDLKDNSYPYNVGDVYPREGVEFPTKRYEELGSKYNLQGKPLIQYVDDEDFSQYMNPPENVTGEKSYTKTEIKRMSTADLKKLAKELDIEEADTYTGADLKKLLVDKLGL</sequence>
<reference evidence="1" key="1">
    <citation type="journal article" date="2021" name="Proc. Natl. Acad. Sci. U.S.A.">
        <title>A Catalog of Tens of Thousands of Viruses from Human Metagenomes Reveals Hidden Associations with Chronic Diseases.</title>
        <authorList>
            <person name="Tisza M.J."/>
            <person name="Buck C.B."/>
        </authorList>
    </citation>
    <scope>NUCLEOTIDE SEQUENCE</scope>
    <source>
        <strain evidence="1">CtQmo6</strain>
    </source>
</reference>